<feature type="chain" id="PRO_5038883577" evidence="1">
    <location>
        <begin position="19"/>
        <end position="154"/>
    </location>
</feature>
<accession>A0A1G4VVS4</accession>
<dbReference type="EMBL" id="FMUB01000003">
    <property type="protein sequence ID" value="SCX12706.1"/>
    <property type="molecule type" value="Genomic_DNA"/>
</dbReference>
<feature type="signal peptide" evidence="1">
    <location>
        <begin position="1"/>
        <end position="18"/>
    </location>
</feature>
<protein>
    <submittedName>
        <fullName evidence="2">Uncharacterized protein</fullName>
    </submittedName>
</protein>
<evidence type="ECO:0000313" key="2">
    <source>
        <dbReference type="EMBL" id="SCX12706.1"/>
    </source>
</evidence>
<sequence>MLVRITRAIAATALCAVAAIGCSKGQEQPAPAAPPLEVRHDVAGLTAVFPAIGVPESVAWVQWSGSVGGDTTAQWTDAVVHLAPAVVEAMAGQFEPTDTGRKPQVQEELSADVPQGPFLTGERLDDGFSSAATSAYAFLDRQHATLVLQATSLV</sequence>
<keyword evidence="1" id="KW-0732">Signal</keyword>
<dbReference type="RefSeq" id="WP_090355790.1">
    <property type="nucleotide sequence ID" value="NZ_FMUB01000003.1"/>
</dbReference>
<evidence type="ECO:0000313" key="3">
    <source>
        <dbReference type="Proteomes" id="UP000199707"/>
    </source>
</evidence>
<dbReference type="AlphaFoldDB" id="A0A1G4VVS4"/>
<reference evidence="3" key="1">
    <citation type="submission" date="2016-10" db="EMBL/GenBank/DDBJ databases">
        <authorList>
            <person name="Varghese N."/>
            <person name="Submissions S."/>
        </authorList>
    </citation>
    <scope>NUCLEOTIDE SEQUENCE [LARGE SCALE GENOMIC DNA]</scope>
    <source>
        <strain evidence="3">UNC267MFSha1.1M11</strain>
    </source>
</reference>
<proteinExistence type="predicted"/>
<organism evidence="2 3">
    <name type="scientific">Mycolicibacterium fluoranthenivorans</name>
    <dbReference type="NCBI Taxonomy" id="258505"/>
    <lineage>
        <taxon>Bacteria</taxon>
        <taxon>Bacillati</taxon>
        <taxon>Actinomycetota</taxon>
        <taxon>Actinomycetes</taxon>
        <taxon>Mycobacteriales</taxon>
        <taxon>Mycobacteriaceae</taxon>
        <taxon>Mycolicibacterium</taxon>
    </lineage>
</organism>
<dbReference type="STRING" id="1502745.SAMN02799620_01797"/>
<dbReference type="PROSITE" id="PS51257">
    <property type="entry name" value="PROKAR_LIPOPROTEIN"/>
    <property type="match status" value="1"/>
</dbReference>
<name>A0A1G4VVS4_9MYCO</name>
<evidence type="ECO:0000256" key="1">
    <source>
        <dbReference type="SAM" id="SignalP"/>
    </source>
</evidence>
<dbReference type="Proteomes" id="UP000199707">
    <property type="component" value="Unassembled WGS sequence"/>
</dbReference>
<gene>
    <name evidence="2" type="ORF">SAMN02799620_01797</name>
</gene>